<dbReference type="Gene3D" id="3.30.450.20">
    <property type="entry name" value="PAS domain"/>
    <property type="match status" value="5"/>
</dbReference>
<dbReference type="CDD" id="cd06225">
    <property type="entry name" value="HAMP"/>
    <property type="match status" value="1"/>
</dbReference>
<dbReference type="InterPro" id="IPR000700">
    <property type="entry name" value="PAS-assoc_C"/>
</dbReference>
<feature type="transmembrane region" description="Helical" evidence="5">
    <location>
        <begin position="26"/>
        <end position="47"/>
    </location>
</feature>
<dbReference type="PANTHER" id="PTHR32089">
    <property type="entry name" value="METHYL-ACCEPTING CHEMOTAXIS PROTEIN MCPB"/>
    <property type="match status" value="1"/>
</dbReference>
<dbReference type="GO" id="GO:0006935">
    <property type="term" value="P:chemotaxis"/>
    <property type="evidence" value="ECO:0007669"/>
    <property type="project" value="InterPro"/>
</dbReference>
<evidence type="ECO:0000256" key="5">
    <source>
        <dbReference type="SAM" id="Phobius"/>
    </source>
</evidence>
<reference evidence="10 11" key="1">
    <citation type="submission" date="2020-04" db="EMBL/GenBank/DDBJ databases">
        <authorList>
            <person name="Basu S."/>
            <person name="Maruthanayagam V."/>
            <person name="Chakraborty S."/>
            <person name="Pramanik A."/>
            <person name="Mukherjee J."/>
            <person name="Brink B."/>
        </authorList>
    </citation>
    <scope>NUCLEOTIDE SEQUENCE [LARGE SCALE GENOMIC DNA]</scope>
    <source>
        <strain evidence="10 11">AP17</strain>
    </source>
</reference>
<feature type="domain" description="PAC" evidence="8">
    <location>
        <begin position="719"/>
        <end position="771"/>
    </location>
</feature>
<dbReference type="PROSITE" id="PS50113">
    <property type="entry name" value="PAC"/>
    <property type="match status" value="4"/>
</dbReference>
<evidence type="ECO:0000259" key="8">
    <source>
        <dbReference type="PROSITE" id="PS50113"/>
    </source>
</evidence>
<dbReference type="InterPro" id="IPR001610">
    <property type="entry name" value="PAC"/>
</dbReference>
<dbReference type="SMART" id="SM00091">
    <property type="entry name" value="PAS"/>
    <property type="match status" value="5"/>
</dbReference>
<dbReference type="CDD" id="cd00130">
    <property type="entry name" value="PAS"/>
    <property type="match status" value="5"/>
</dbReference>
<dbReference type="GO" id="GO:0007165">
    <property type="term" value="P:signal transduction"/>
    <property type="evidence" value="ECO:0007669"/>
    <property type="project" value="UniProtKB-KW"/>
</dbReference>
<dbReference type="KEGG" id="oxy:HCG48_13100"/>
<feature type="domain" description="PAS" evidence="7">
    <location>
        <begin position="520"/>
        <end position="591"/>
    </location>
</feature>
<feature type="domain" description="PAS" evidence="7">
    <location>
        <begin position="268"/>
        <end position="310"/>
    </location>
</feature>
<evidence type="ECO:0000259" key="9">
    <source>
        <dbReference type="PROSITE" id="PS50885"/>
    </source>
</evidence>
<dbReference type="RefSeq" id="WP_168569553.1">
    <property type="nucleotide sequence ID" value="NZ_CP051167.1"/>
</dbReference>
<feature type="domain" description="PAS" evidence="7">
    <location>
        <begin position="772"/>
        <end position="845"/>
    </location>
</feature>
<comment type="similarity">
    <text evidence="2">Belongs to the methyl-accepting chemotaxis (MCP) protein family.</text>
</comment>
<keyword evidence="4" id="KW-0175">Coiled coil</keyword>
<keyword evidence="5" id="KW-0812">Transmembrane</keyword>
<keyword evidence="5" id="KW-0472">Membrane</keyword>
<evidence type="ECO:0000256" key="2">
    <source>
        <dbReference type="ARBA" id="ARBA00029447"/>
    </source>
</evidence>
<dbReference type="AlphaFoldDB" id="A0A6H1TZQ6"/>
<dbReference type="GO" id="GO:0016020">
    <property type="term" value="C:membrane"/>
    <property type="evidence" value="ECO:0007669"/>
    <property type="project" value="InterPro"/>
</dbReference>
<evidence type="ECO:0000256" key="3">
    <source>
        <dbReference type="PROSITE-ProRule" id="PRU00284"/>
    </source>
</evidence>
<dbReference type="CDD" id="cd11386">
    <property type="entry name" value="MCP_signal"/>
    <property type="match status" value="1"/>
</dbReference>
<dbReference type="InterPro" id="IPR004090">
    <property type="entry name" value="Chemotax_Me-accpt_rcpt"/>
</dbReference>
<gene>
    <name evidence="10" type="ORF">HCG48_13100</name>
</gene>
<dbReference type="GO" id="GO:0004888">
    <property type="term" value="F:transmembrane signaling receptor activity"/>
    <property type="evidence" value="ECO:0007669"/>
    <property type="project" value="InterPro"/>
</dbReference>
<dbReference type="InterPro" id="IPR035965">
    <property type="entry name" value="PAS-like_dom_sf"/>
</dbReference>
<accession>A0A6H1TZQ6</accession>
<dbReference type="FunFam" id="3.30.450.20:FF:000099">
    <property type="entry name" value="Sensory box sensor histidine kinase"/>
    <property type="match status" value="1"/>
</dbReference>
<dbReference type="NCBIfam" id="TIGR00229">
    <property type="entry name" value="sensory_box"/>
    <property type="match status" value="5"/>
</dbReference>
<keyword evidence="1 3" id="KW-0807">Transducer</keyword>
<dbReference type="InterPro" id="IPR004089">
    <property type="entry name" value="MCPsignal_dom"/>
</dbReference>
<dbReference type="SUPFAM" id="SSF55785">
    <property type="entry name" value="PYP-like sensor domain (PAS domain)"/>
    <property type="match status" value="5"/>
</dbReference>
<evidence type="ECO:0000259" key="7">
    <source>
        <dbReference type="PROSITE" id="PS50112"/>
    </source>
</evidence>
<feature type="domain" description="HAMP" evidence="9">
    <location>
        <begin position="948"/>
        <end position="999"/>
    </location>
</feature>
<dbReference type="Pfam" id="PF00015">
    <property type="entry name" value="MCPsignal"/>
    <property type="match status" value="1"/>
</dbReference>
<dbReference type="Pfam" id="PF13426">
    <property type="entry name" value="PAS_9"/>
    <property type="match status" value="2"/>
</dbReference>
<dbReference type="PANTHER" id="PTHR32089:SF114">
    <property type="entry name" value="METHYL-ACCEPTING CHEMOTAXIS PROTEIN MCPB"/>
    <property type="match status" value="1"/>
</dbReference>
<dbReference type="PROSITE" id="PS50111">
    <property type="entry name" value="CHEMOTAXIS_TRANSDUC_2"/>
    <property type="match status" value="1"/>
</dbReference>
<feature type="coiled-coil region" evidence="4">
    <location>
        <begin position="890"/>
        <end position="935"/>
    </location>
</feature>
<organism evidence="10 11">
    <name type="scientific">Oxynema aestuarii AP17</name>
    <dbReference type="NCBI Taxonomy" id="2064643"/>
    <lineage>
        <taxon>Bacteria</taxon>
        <taxon>Bacillati</taxon>
        <taxon>Cyanobacteriota</taxon>
        <taxon>Cyanophyceae</taxon>
        <taxon>Oscillatoriophycideae</taxon>
        <taxon>Oscillatoriales</taxon>
        <taxon>Oscillatoriaceae</taxon>
        <taxon>Oxynema</taxon>
        <taxon>Oxynema aestuarii</taxon>
    </lineage>
</organism>
<evidence type="ECO:0000313" key="11">
    <source>
        <dbReference type="Proteomes" id="UP000500857"/>
    </source>
</evidence>
<dbReference type="InterPro" id="IPR000014">
    <property type="entry name" value="PAS"/>
</dbReference>
<dbReference type="SMART" id="SM00086">
    <property type="entry name" value="PAC"/>
    <property type="match status" value="4"/>
</dbReference>
<dbReference type="SMART" id="SM00283">
    <property type="entry name" value="MA"/>
    <property type="match status" value="1"/>
</dbReference>
<evidence type="ECO:0000256" key="1">
    <source>
        <dbReference type="ARBA" id="ARBA00023224"/>
    </source>
</evidence>
<dbReference type="Proteomes" id="UP000500857">
    <property type="component" value="Chromosome"/>
</dbReference>
<dbReference type="PROSITE" id="PS50112">
    <property type="entry name" value="PAS"/>
    <property type="match status" value="4"/>
</dbReference>
<evidence type="ECO:0000313" key="10">
    <source>
        <dbReference type="EMBL" id="QIZ71400.1"/>
    </source>
</evidence>
<evidence type="ECO:0000256" key="4">
    <source>
        <dbReference type="SAM" id="Coils"/>
    </source>
</evidence>
<dbReference type="Pfam" id="PF08448">
    <property type="entry name" value="PAS_4"/>
    <property type="match status" value="1"/>
</dbReference>
<feature type="domain" description="PAC" evidence="8">
    <location>
        <begin position="471"/>
        <end position="523"/>
    </location>
</feature>
<feature type="domain" description="PAS" evidence="7">
    <location>
        <begin position="646"/>
        <end position="716"/>
    </location>
</feature>
<dbReference type="InterPro" id="IPR013656">
    <property type="entry name" value="PAS_4"/>
</dbReference>
<feature type="domain" description="PAC" evidence="8">
    <location>
        <begin position="847"/>
        <end position="899"/>
    </location>
</feature>
<dbReference type="EMBL" id="CP051167">
    <property type="protein sequence ID" value="QIZ71400.1"/>
    <property type="molecule type" value="Genomic_DNA"/>
</dbReference>
<proteinExistence type="inferred from homology"/>
<evidence type="ECO:0000259" key="6">
    <source>
        <dbReference type="PROSITE" id="PS50111"/>
    </source>
</evidence>
<feature type="transmembrane region" description="Helical" evidence="5">
    <location>
        <begin position="59"/>
        <end position="80"/>
    </location>
</feature>
<dbReference type="InterPro" id="IPR013655">
    <property type="entry name" value="PAS_fold_3"/>
</dbReference>
<dbReference type="PROSITE" id="PS50885">
    <property type="entry name" value="HAMP"/>
    <property type="match status" value="1"/>
</dbReference>
<name>A0A6H1TZQ6_9CYAN</name>
<dbReference type="Pfam" id="PF08447">
    <property type="entry name" value="PAS_3"/>
    <property type="match status" value="1"/>
</dbReference>
<dbReference type="PRINTS" id="PR00260">
    <property type="entry name" value="CHEMTRNSDUCR"/>
</dbReference>
<dbReference type="InterPro" id="IPR003660">
    <property type="entry name" value="HAMP_dom"/>
</dbReference>
<sequence length="1276" mass="141215">MGFSNLLFAPTPDTSIAAGPLWWEGAIHAILALGYITVAGLSLLTWVRERPLRETPARGQLPFAVVGVVLVAASAAQGIAASRTWADTVPKSLEMVGWGIETVGIWLLCATIAARGRQLAAAVRIGSKPAAAFADETIEHLPLGVAWTDENGAYLGANRRFIASVGLDEDGATPSKSDADPVAGGKSSALSDAAAELQGRAIATGQAQEQIVPLESSGASAKREAMTRVTRARLRAIPLRDRHERRATMLVVEDLEPSDRLERAANQHRNNWDSLFHGLDDALFVHDLEGRVLDVNQKASRLYGIERSRLQEIEIARDCSAPGNPTDRLSDRWNGAIAGTVQHFNWKAKRCDDRRPFDVEVTLNRIDYNDRPAILAHVREIGRSLRIQKELRQSETQLRLFVEHTPAAVAMLDRDLRYLVVSRRWLQDYGLGEADTDVRSLVGRSHYELFPEIPESWKQLHQRVLNGESLKSDGEAFPRADGRTDWVRWELYPWLEDSGNIGGLMMFTEVITERKQAELERARLLNILESSLNEIYVFDRDSLQFQYVNRGAANNLGYSPAEILASSARTIQASADLGDLEAAIAPLLDGRQDRVIFDNEHRRADGSTYPVEVHLQRVEWDERQAFLAVALDISDRRSAQRALLESERRFRTMADTVPALIWTARADGSADDFNKGWQEFTGRAIECDLGYGWAEIFHPEDRDRSVGAYERAFAARQPFTLETRLLHRSGEYRWLLVSALPRYDSDGEFQGFIGSCLDIDDRKQAEQALKESEEGFRVLIDGVRDYAIIRLDPQGTVVSWNAGARRIKGYNASEIIGQSFECFYSPEDRERGQPQRELQIAASQGRFENEGVRVRRDGSQFWANVILTALRDDDGELRGFTKVTRDISDRRQTQQELERLTAELEGRVKERTAELERANARLQREIGDRALAEEQLAELAAARKAEADAIAQQAIQLLGQIKSAARGDLRVRAEVTNDTLGALADSFNFLISSLRKIVTGIAQLATEVKAETGTSIAKTQELAQMAGTQARQIERALAQIEQMAHSIQNVSEVSRQTQAVAERAAQKAQVGGESVDRAVAGIAQLRQTIAQTAKMMKRLGESSQQIGKIVTSISQIAAQTNLLALNATIEAARAGERGLGFAVVAEEIRKLADRSAGATEEISEIVELLRGEIGQVTAAMEAGTQEVIAETQLAAEVKTHLMEIIEVSREIDALVLDITRATSQQSVSIHEIARVMEQVSEISGQTEEKSVEVRGSLDGLAIAVERLQQSASNFRA</sequence>
<feature type="domain" description="Methyl-accepting transducer" evidence="6">
    <location>
        <begin position="1004"/>
        <end position="1240"/>
    </location>
</feature>
<dbReference type="Gene3D" id="1.10.287.950">
    <property type="entry name" value="Methyl-accepting chemotaxis protein"/>
    <property type="match status" value="1"/>
</dbReference>
<feature type="domain" description="PAC" evidence="8">
    <location>
        <begin position="595"/>
        <end position="645"/>
    </location>
</feature>
<dbReference type="Pfam" id="PF13188">
    <property type="entry name" value="PAS_8"/>
    <property type="match status" value="1"/>
</dbReference>
<keyword evidence="11" id="KW-1185">Reference proteome</keyword>
<protein>
    <submittedName>
        <fullName evidence="10">PAS domain S-box protein</fullName>
    </submittedName>
</protein>
<dbReference type="SUPFAM" id="SSF58104">
    <property type="entry name" value="Methyl-accepting chemotaxis protein (MCP) signaling domain"/>
    <property type="match status" value="1"/>
</dbReference>
<keyword evidence="5" id="KW-1133">Transmembrane helix</keyword>